<keyword evidence="5" id="KW-1185">Reference proteome</keyword>
<dbReference type="Pfam" id="PF00440">
    <property type="entry name" value="TetR_N"/>
    <property type="match status" value="1"/>
</dbReference>
<dbReference type="OrthoDB" id="4726108at2"/>
<evidence type="ECO:0000259" key="3">
    <source>
        <dbReference type="PROSITE" id="PS50977"/>
    </source>
</evidence>
<feature type="DNA-binding region" description="H-T-H motif" evidence="2">
    <location>
        <begin position="52"/>
        <end position="71"/>
    </location>
</feature>
<accession>A0A4R5KAG1</accession>
<dbReference type="PANTHER" id="PTHR30055:SF146">
    <property type="entry name" value="HTH-TYPE TRANSCRIPTIONAL DUAL REGULATOR CECR"/>
    <property type="match status" value="1"/>
</dbReference>
<protein>
    <submittedName>
        <fullName evidence="4">TetR/AcrR family transcriptional regulator</fullName>
    </submittedName>
</protein>
<evidence type="ECO:0000313" key="5">
    <source>
        <dbReference type="Proteomes" id="UP000295511"/>
    </source>
</evidence>
<organism evidence="4 5">
    <name type="scientific">Arthrobacter terricola</name>
    <dbReference type="NCBI Taxonomy" id="2547396"/>
    <lineage>
        <taxon>Bacteria</taxon>
        <taxon>Bacillati</taxon>
        <taxon>Actinomycetota</taxon>
        <taxon>Actinomycetes</taxon>
        <taxon>Micrococcales</taxon>
        <taxon>Micrococcaceae</taxon>
        <taxon>Arthrobacter</taxon>
    </lineage>
</organism>
<gene>
    <name evidence="4" type="ORF">E1809_19160</name>
</gene>
<dbReference type="EMBL" id="SMRU01000025">
    <property type="protein sequence ID" value="TDF92099.1"/>
    <property type="molecule type" value="Genomic_DNA"/>
</dbReference>
<sequence>MSSVAKKIVGTDAPESPAIQATAERIPAARRRELILEAATGVFAERGYAGSTTDQVAKAAGISQPYVVRMFGTKEALFLEALDRAHGKLLSAFRSVIAAYDAGELAEQLGQLDPDQGNARPQQLKQLMAIAYADLVEDRGILMMLMQAFVAGHEPAIGARAREGFLDIYRLVRDEAGLPPEAARDFLAQGMLMNTLIGIRLPDIYQQDSTAEELLECTLRAKLPLVLKASQAQRQAV</sequence>
<name>A0A4R5KAG1_9MICC</name>
<comment type="caution">
    <text evidence="4">The sequence shown here is derived from an EMBL/GenBank/DDBJ whole genome shotgun (WGS) entry which is preliminary data.</text>
</comment>
<keyword evidence="1 2" id="KW-0238">DNA-binding</keyword>
<dbReference type="GO" id="GO:0000976">
    <property type="term" value="F:transcription cis-regulatory region binding"/>
    <property type="evidence" value="ECO:0007669"/>
    <property type="project" value="TreeGrafter"/>
</dbReference>
<dbReference type="Proteomes" id="UP000295511">
    <property type="component" value="Unassembled WGS sequence"/>
</dbReference>
<dbReference type="InterPro" id="IPR001647">
    <property type="entry name" value="HTH_TetR"/>
</dbReference>
<dbReference type="InterPro" id="IPR009057">
    <property type="entry name" value="Homeodomain-like_sf"/>
</dbReference>
<evidence type="ECO:0000256" key="1">
    <source>
        <dbReference type="ARBA" id="ARBA00023125"/>
    </source>
</evidence>
<dbReference type="PANTHER" id="PTHR30055">
    <property type="entry name" value="HTH-TYPE TRANSCRIPTIONAL REGULATOR RUTR"/>
    <property type="match status" value="1"/>
</dbReference>
<evidence type="ECO:0000256" key="2">
    <source>
        <dbReference type="PROSITE-ProRule" id="PRU00335"/>
    </source>
</evidence>
<evidence type="ECO:0000313" key="4">
    <source>
        <dbReference type="EMBL" id="TDF92099.1"/>
    </source>
</evidence>
<dbReference type="InterPro" id="IPR050109">
    <property type="entry name" value="HTH-type_TetR-like_transc_reg"/>
</dbReference>
<dbReference type="AlphaFoldDB" id="A0A4R5KAG1"/>
<dbReference type="PRINTS" id="PR00455">
    <property type="entry name" value="HTHTETR"/>
</dbReference>
<feature type="domain" description="HTH tetR-type" evidence="3">
    <location>
        <begin position="29"/>
        <end position="89"/>
    </location>
</feature>
<dbReference type="SUPFAM" id="SSF46689">
    <property type="entry name" value="Homeodomain-like"/>
    <property type="match status" value="1"/>
</dbReference>
<reference evidence="4 5" key="1">
    <citation type="submission" date="2019-03" db="EMBL/GenBank/DDBJ databases">
        <title>Whole genome sequence of Arthrobacter sp JH1-1.</title>
        <authorList>
            <person name="Trinh H.N."/>
        </authorList>
    </citation>
    <scope>NUCLEOTIDE SEQUENCE [LARGE SCALE GENOMIC DNA]</scope>
    <source>
        <strain evidence="4 5">JH1-1</strain>
    </source>
</reference>
<dbReference type="GO" id="GO:0003700">
    <property type="term" value="F:DNA-binding transcription factor activity"/>
    <property type="evidence" value="ECO:0007669"/>
    <property type="project" value="TreeGrafter"/>
</dbReference>
<proteinExistence type="predicted"/>
<dbReference type="PROSITE" id="PS50977">
    <property type="entry name" value="HTH_TETR_2"/>
    <property type="match status" value="1"/>
</dbReference>
<dbReference type="Gene3D" id="1.10.357.10">
    <property type="entry name" value="Tetracycline Repressor, domain 2"/>
    <property type="match status" value="1"/>
</dbReference>